<name>A0A418WNZ1_9SPHN</name>
<dbReference type="Gene3D" id="3.30.365.10">
    <property type="entry name" value="Aldehyde oxidase/xanthine dehydrogenase, molybdopterin binding domain"/>
    <property type="match status" value="4"/>
</dbReference>
<reference evidence="2 3" key="1">
    <citation type="submission" date="2018-09" db="EMBL/GenBank/DDBJ databases">
        <authorList>
            <person name="Zhu H."/>
        </authorList>
    </citation>
    <scope>NUCLEOTIDE SEQUENCE [LARGE SCALE GENOMIC DNA]</scope>
    <source>
        <strain evidence="2 3">K2R01-6</strain>
    </source>
</reference>
<dbReference type="InterPro" id="IPR037165">
    <property type="entry name" value="AldOxase/xan_DH_Mopterin-bd_sf"/>
</dbReference>
<comment type="caution">
    <text evidence="2">The sequence shown here is derived from an EMBL/GenBank/DDBJ whole genome shotgun (WGS) entry which is preliminary data.</text>
</comment>
<dbReference type="Pfam" id="PF20256">
    <property type="entry name" value="MoCoBD_2"/>
    <property type="match status" value="2"/>
</dbReference>
<dbReference type="PANTHER" id="PTHR47495:SF2">
    <property type="entry name" value="ALDEHYDE DEHYDROGENASE"/>
    <property type="match status" value="1"/>
</dbReference>
<dbReference type="InterPro" id="IPR008274">
    <property type="entry name" value="AldOxase/xan_DH_MoCoBD1"/>
</dbReference>
<dbReference type="SUPFAM" id="SSF56003">
    <property type="entry name" value="Molybdenum cofactor-binding domain"/>
    <property type="match status" value="2"/>
</dbReference>
<dbReference type="OrthoDB" id="9767994at2"/>
<dbReference type="SMART" id="SM01008">
    <property type="entry name" value="Ald_Xan_dh_C"/>
    <property type="match status" value="1"/>
</dbReference>
<dbReference type="Proteomes" id="UP000286100">
    <property type="component" value="Unassembled WGS sequence"/>
</dbReference>
<keyword evidence="3" id="KW-1185">Reference proteome</keyword>
<dbReference type="InterPro" id="IPR036856">
    <property type="entry name" value="Ald_Oxase/Xan_DH_a/b_sf"/>
</dbReference>
<dbReference type="InterPro" id="IPR006311">
    <property type="entry name" value="TAT_signal"/>
</dbReference>
<dbReference type="PROSITE" id="PS51318">
    <property type="entry name" value="TAT"/>
    <property type="match status" value="1"/>
</dbReference>
<dbReference type="GO" id="GO:0016491">
    <property type="term" value="F:oxidoreductase activity"/>
    <property type="evidence" value="ECO:0007669"/>
    <property type="project" value="InterPro"/>
</dbReference>
<dbReference type="Gene3D" id="3.90.1170.50">
    <property type="entry name" value="Aldehyde oxidase/xanthine dehydrogenase, a/b hammerhead"/>
    <property type="match status" value="1"/>
</dbReference>
<dbReference type="InterPro" id="IPR012368">
    <property type="entry name" value="OxRdtase_Mopterin-bd_su_IorB"/>
</dbReference>
<dbReference type="InterPro" id="IPR052516">
    <property type="entry name" value="N-heterocyclic_Hydroxylase"/>
</dbReference>
<dbReference type="InterPro" id="IPR046867">
    <property type="entry name" value="AldOxase/xan_DH_MoCoBD2"/>
</dbReference>
<dbReference type="EMBL" id="QYUM01000002">
    <property type="protein sequence ID" value="RJF92957.1"/>
    <property type="molecule type" value="Genomic_DNA"/>
</dbReference>
<gene>
    <name evidence="2" type="ORF">D3876_00765</name>
</gene>
<dbReference type="AlphaFoldDB" id="A0A418WNZ1"/>
<dbReference type="Pfam" id="PF02738">
    <property type="entry name" value="MoCoBD_1"/>
    <property type="match status" value="1"/>
</dbReference>
<dbReference type="SUPFAM" id="SSF54665">
    <property type="entry name" value="CO dehydrogenase molybdoprotein N-domain-like"/>
    <property type="match status" value="1"/>
</dbReference>
<evidence type="ECO:0000313" key="2">
    <source>
        <dbReference type="EMBL" id="RJF92957.1"/>
    </source>
</evidence>
<sequence>MPGPATRTLTVRFRTSAAAAPIRASAWQSTAPWQSRAEEAVMNDLSMDRRSFLVSATVFAGGMALGAARAAGQPGRSGPWGADAPAGIELSPWIEIAPDDVVTVRVPTPEIGNGAMTQVAMNVTEELGCDWSKVRAEFASIHRDFVEGGSYTSGFLPFFSGHGTDPVRMKQALQLGASARERLKAAAAARWKVPVDEIETRPSLLVHQPTGRKLRFGEVAAEAGRIKLAAEPALKSQSEWTFLGKASPGKLNLPEMVKGETVYGIDVQLPGMVYAALMQAPAQGGRLKSHQPEAVLRMPGVRAVVVVDPAKTKGAPVKPKATFGLQGTAAQSGVAVIADHYWQAKMALDALPVEWDAGPGAQWTSTEAINEARRAILAKAAGKSIRKAGDVDAVSGGKVVEGLYATPLCENATLEPLNGTALVTGDAVEAWLPSQDQGQAFWVVVDETGIAPEKVKVHQTYVGGGFGRRTLSDDARMVLAVAKEYPGKPVKVIWSREETMRQGRYRNPVMTRFKAILDEQTGLPKAVSAEANATGMALPMGYADMPYFTSGIIPNVRLATSDLPLNILTGAYRAPCYNSHAFITETFIDECAIAAGIDPLEYRLRLLGKWDKSWSDCLKIAAEKAGWGKPLTKGEGRGIAISNWPKGALRNEGTTMCMVAHVAVSEEGTISVKQVDVAFDCGRVANQDAVRAQIEGGVIFGLNTALNEEVTVKDGAIVEGNFDEYPILRLADAPRLINVHFDALSNNDRFEMIGEAPMGPIGPAVGNAIFQATGKRLRTTPFRKHDLSRTAADIASETGVVVTSLSR</sequence>
<proteinExistence type="predicted"/>
<dbReference type="PANTHER" id="PTHR47495">
    <property type="entry name" value="ALDEHYDE DEHYDROGENASE"/>
    <property type="match status" value="1"/>
</dbReference>
<organism evidence="2 3">
    <name type="scientific">Sphingomonas cavernae</name>
    <dbReference type="NCBI Taxonomy" id="2320861"/>
    <lineage>
        <taxon>Bacteria</taxon>
        <taxon>Pseudomonadati</taxon>
        <taxon>Pseudomonadota</taxon>
        <taxon>Alphaproteobacteria</taxon>
        <taxon>Sphingomonadales</taxon>
        <taxon>Sphingomonadaceae</taxon>
        <taxon>Sphingomonas</taxon>
    </lineage>
</organism>
<protein>
    <submittedName>
        <fullName evidence="2">Xanthine dehydrogenase family protein molybdopterin-binding subunit</fullName>
    </submittedName>
</protein>
<dbReference type="PIRSF" id="PIRSF036389">
    <property type="entry name" value="IOR_B"/>
    <property type="match status" value="1"/>
</dbReference>
<evidence type="ECO:0000313" key="3">
    <source>
        <dbReference type="Proteomes" id="UP000286100"/>
    </source>
</evidence>
<evidence type="ECO:0000259" key="1">
    <source>
        <dbReference type="SMART" id="SM01008"/>
    </source>
</evidence>
<feature type="domain" description="Aldehyde oxidase/xanthine dehydrogenase a/b hammerhead" evidence="1">
    <location>
        <begin position="258"/>
        <end position="359"/>
    </location>
</feature>
<dbReference type="InterPro" id="IPR000674">
    <property type="entry name" value="Ald_Oxase/Xan_DH_a/b"/>
</dbReference>
<accession>A0A418WNZ1</accession>